<dbReference type="InterPro" id="IPR016186">
    <property type="entry name" value="C-type_lectin-like/link_sf"/>
</dbReference>
<accession>A0A2A2JB88</accession>
<dbReference type="SUPFAM" id="SSF56436">
    <property type="entry name" value="C-type lectin-like"/>
    <property type="match status" value="1"/>
</dbReference>
<dbReference type="AlphaFoldDB" id="A0A2A2JB88"/>
<evidence type="ECO:0000313" key="3">
    <source>
        <dbReference type="Proteomes" id="UP000218231"/>
    </source>
</evidence>
<evidence type="ECO:0000313" key="2">
    <source>
        <dbReference type="EMBL" id="PAV58772.1"/>
    </source>
</evidence>
<comment type="caution">
    <text evidence="2">The sequence shown here is derived from an EMBL/GenBank/DDBJ whole genome shotgun (WGS) entry which is preliminary data.</text>
</comment>
<reference evidence="2 3" key="1">
    <citation type="journal article" date="2017" name="Curr. Biol.">
        <title>Genome architecture and evolution of a unichromosomal asexual nematode.</title>
        <authorList>
            <person name="Fradin H."/>
            <person name="Zegar C."/>
            <person name="Gutwein M."/>
            <person name="Lucas J."/>
            <person name="Kovtun M."/>
            <person name="Corcoran D."/>
            <person name="Baugh L.R."/>
            <person name="Kiontke K."/>
            <person name="Gunsalus K."/>
            <person name="Fitch D.H."/>
            <person name="Piano F."/>
        </authorList>
    </citation>
    <scope>NUCLEOTIDE SEQUENCE [LARGE SCALE GENOMIC DNA]</scope>
    <source>
        <strain evidence="2">PF1309</strain>
    </source>
</reference>
<dbReference type="Gene3D" id="3.10.100.10">
    <property type="entry name" value="Mannose-Binding Protein A, subunit A"/>
    <property type="match status" value="1"/>
</dbReference>
<organism evidence="2 3">
    <name type="scientific">Diploscapter pachys</name>
    <dbReference type="NCBI Taxonomy" id="2018661"/>
    <lineage>
        <taxon>Eukaryota</taxon>
        <taxon>Metazoa</taxon>
        <taxon>Ecdysozoa</taxon>
        <taxon>Nematoda</taxon>
        <taxon>Chromadorea</taxon>
        <taxon>Rhabditida</taxon>
        <taxon>Rhabditina</taxon>
        <taxon>Rhabditomorpha</taxon>
        <taxon>Rhabditoidea</taxon>
        <taxon>Rhabditidae</taxon>
        <taxon>Diploscapter</taxon>
    </lineage>
</organism>
<keyword evidence="3" id="KW-1185">Reference proteome</keyword>
<dbReference type="Proteomes" id="UP000218231">
    <property type="component" value="Unassembled WGS sequence"/>
</dbReference>
<proteinExistence type="predicted"/>
<dbReference type="InterPro" id="IPR016187">
    <property type="entry name" value="CTDL_fold"/>
</dbReference>
<evidence type="ECO:0000256" key="1">
    <source>
        <dbReference type="SAM" id="MobiDB-lite"/>
    </source>
</evidence>
<sequence>MLQMVQAKAQAKYDNIGAMIWIGYTQVGSWWQWIDGSEPQNLNIPEAAVIKLVDGKWAAADKQTYFKFICSNSLGGYSTMTQIPTASPTMSSMFTLSSSTTTNAQETATSSSISTSQSSMTPRTSAVTSSIGSTTGGGFSTTYTS</sequence>
<dbReference type="EMBL" id="LIAE01010558">
    <property type="protein sequence ID" value="PAV58772.1"/>
    <property type="molecule type" value="Genomic_DNA"/>
</dbReference>
<feature type="region of interest" description="Disordered" evidence="1">
    <location>
        <begin position="97"/>
        <end position="133"/>
    </location>
</feature>
<protein>
    <recommendedName>
        <fullName evidence="4">C-type lectin domain-containing protein</fullName>
    </recommendedName>
</protein>
<evidence type="ECO:0008006" key="4">
    <source>
        <dbReference type="Google" id="ProtNLM"/>
    </source>
</evidence>
<dbReference type="OrthoDB" id="5773937at2759"/>
<gene>
    <name evidence="2" type="ORF">WR25_10835</name>
</gene>
<name>A0A2A2JB88_9BILA</name>